<evidence type="ECO:0000313" key="2">
    <source>
        <dbReference type="Proteomes" id="UP000235786"/>
    </source>
</evidence>
<reference evidence="1 2" key="1">
    <citation type="submission" date="2016-04" db="EMBL/GenBank/DDBJ databases">
        <title>A degradative enzymes factory behind the ericoid mycorrhizal symbiosis.</title>
        <authorList>
            <consortium name="DOE Joint Genome Institute"/>
            <person name="Martino E."/>
            <person name="Morin E."/>
            <person name="Grelet G."/>
            <person name="Kuo A."/>
            <person name="Kohler A."/>
            <person name="Daghino S."/>
            <person name="Barry K."/>
            <person name="Choi C."/>
            <person name="Cichocki N."/>
            <person name="Clum A."/>
            <person name="Copeland A."/>
            <person name="Hainaut M."/>
            <person name="Haridas S."/>
            <person name="Labutti K."/>
            <person name="Lindquist E."/>
            <person name="Lipzen A."/>
            <person name="Khouja H.-R."/>
            <person name="Murat C."/>
            <person name="Ohm R."/>
            <person name="Olson A."/>
            <person name="Spatafora J."/>
            <person name="Veneault-Fourrey C."/>
            <person name="Henrissat B."/>
            <person name="Grigoriev I."/>
            <person name="Martin F."/>
            <person name="Perotto S."/>
        </authorList>
    </citation>
    <scope>NUCLEOTIDE SEQUENCE [LARGE SCALE GENOMIC DNA]</scope>
    <source>
        <strain evidence="1 2">F</strain>
    </source>
</reference>
<proteinExistence type="predicted"/>
<dbReference type="STRING" id="1149755.A0A2J6S1Y2"/>
<dbReference type="OrthoDB" id="4500473at2759"/>
<sequence>MSRKTYFRMPSFDYPPNGRIQLGQIITSPMDPYERLADPLPIEDQAIVRNTKTDYHEVIEKARKGNVGLWVQFLASFFGIGGDVSAKWVTEHSQIFQFRELEANCFEPEDKYLIDSIASSEKVRDHIQKSPGKSLYMVTGLKIAHGAKIVLQEKQGHGLNAKLGVDATVLTGGPVKGGPAFMINNSQHTKMEIGGSKDFVFAYRLVRIIPKPRGVVKKKRHEAGATTYGNDEEYVKDFVQEEEAEYEPGVENIEIAAVGLDRLDYGAMPATLPFKVDTRKVREDEVDDRDCSFIIPQREDD</sequence>
<accession>A0A2J6S1Y2</accession>
<protein>
    <submittedName>
        <fullName evidence="1">Uncharacterized protein</fullName>
    </submittedName>
</protein>
<organism evidence="1 2">
    <name type="scientific">Hyaloscypha variabilis (strain UAMH 11265 / GT02V1 / F)</name>
    <name type="common">Meliniomyces variabilis</name>
    <dbReference type="NCBI Taxonomy" id="1149755"/>
    <lineage>
        <taxon>Eukaryota</taxon>
        <taxon>Fungi</taxon>
        <taxon>Dikarya</taxon>
        <taxon>Ascomycota</taxon>
        <taxon>Pezizomycotina</taxon>
        <taxon>Leotiomycetes</taxon>
        <taxon>Helotiales</taxon>
        <taxon>Hyaloscyphaceae</taxon>
        <taxon>Hyaloscypha</taxon>
        <taxon>Hyaloscypha variabilis</taxon>
    </lineage>
</organism>
<dbReference type="Proteomes" id="UP000235786">
    <property type="component" value="Unassembled WGS sequence"/>
</dbReference>
<dbReference type="AlphaFoldDB" id="A0A2J6S1Y2"/>
<gene>
    <name evidence="1" type="ORF">L207DRAFT_579707</name>
</gene>
<evidence type="ECO:0000313" key="1">
    <source>
        <dbReference type="EMBL" id="PMD44780.1"/>
    </source>
</evidence>
<dbReference type="EMBL" id="KZ613941">
    <property type="protein sequence ID" value="PMD44780.1"/>
    <property type="molecule type" value="Genomic_DNA"/>
</dbReference>
<name>A0A2J6S1Y2_HYAVF</name>
<keyword evidence="2" id="KW-1185">Reference proteome</keyword>